<reference evidence="3 4" key="1">
    <citation type="submission" date="2023-02" db="EMBL/GenBank/DDBJ databases">
        <title>LHISI_Scaffold_Assembly.</title>
        <authorList>
            <person name="Stuart O.P."/>
            <person name="Cleave R."/>
            <person name="Magrath M.J.L."/>
            <person name="Mikheyev A.S."/>
        </authorList>
    </citation>
    <scope>NUCLEOTIDE SEQUENCE [LARGE SCALE GENOMIC DNA]</scope>
    <source>
        <strain evidence="3">Daus_M_001</strain>
        <tissue evidence="3">Leg muscle</tissue>
    </source>
</reference>
<name>A0ABQ9HY40_9NEOP</name>
<organism evidence="3 4">
    <name type="scientific">Dryococelus australis</name>
    <dbReference type="NCBI Taxonomy" id="614101"/>
    <lineage>
        <taxon>Eukaryota</taxon>
        <taxon>Metazoa</taxon>
        <taxon>Ecdysozoa</taxon>
        <taxon>Arthropoda</taxon>
        <taxon>Hexapoda</taxon>
        <taxon>Insecta</taxon>
        <taxon>Pterygota</taxon>
        <taxon>Neoptera</taxon>
        <taxon>Polyneoptera</taxon>
        <taxon>Phasmatodea</taxon>
        <taxon>Verophasmatodea</taxon>
        <taxon>Anareolatae</taxon>
        <taxon>Phasmatidae</taxon>
        <taxon>Eurycanthinae</taxon>
        <taxon>Dryococelus</taxon>
    </lineage>
</organism>
<evidence type="ECO:0000313" key="4">
    <source>
        <dbReference type="Proteomes" id="UP001159363"/>
    </source>
</evidence>
<dbReference type="Proteomes" id="UP001159363">
    <property type="component" value="Chromosome 3"/>
</dbReference>
<proteinExistence type="predicted"/>
<evidence type="ECO:0000259" key="2">
    <source>
        <dbReference type="Pfam" id="PF03184"/>
    </source>
</evidence>
<feature type="domain" description="DDE-1" evidence="2">
    <location>
        <begin position="1"/>
        <end position="59"/>
    </location>
</feature>
<evidence type="ECO:0000256" key="1">
    <source>
        <dbReference type="SAM" id="MobiDB-lite"/>
    </source>
</evidence>
<gene>
    <name evidence="3" type="ORF">PR048_008791</name>
</gene>
<feature type="region of interest" description="Disordered" evidence="1">
    <location>
        <begin position="70"/>
        <end position="89"/>
    </location>
</feature>
<sequence length="89" mass="9827">MDQGIIKVLKQMFRKCLVCRIIQRMKPGFKPHKLCVLDAMHLLAASWNFTESTTITNCFKKASFIENATPSPSVVPADSEDPSATPSSA</sequence>
<protein>
    <recommendedName>
        <fullName evidence="2">DDE-1 domain-containing protein</fullName>
    </recommendedName>
</protein>
<comment type="caution">
    <text evidence="3">The sequence shown here is derived from an EMBL/GenBank/DDBJ whole genome shotgun (WGS) entry which is preliminary data.</text>
</comment>
<dbReference type="EMBL" id="JARBHB010000003">
    <property type="protein sequence ID" value="KAJ8889293.1"/>
    <property type="molecule type" value="Genomic_DNA"/>
</dbReference>
<dbReference type="InterPro" id="IPR004875">
    <property type="entry name" value="DDE_SF_endonuclease_dom"/>
</dbReference>
<accession>A0ABQ9HY40</accession>
<evidence type="ECO:0000313" key="3">
    <source>
        <dbReference type="EMBL" id="KAJ8889293.1"/>
    </source>
</evidence>
<keyword evidence="4" id="KW-1185">Reference proteome</keyword>
<dbReference type="Pfam" id="PF03184">
    <property type="entry name" value="DDE_1"/>
    <property type="match status" value="1"/>
</dbReference>